<organism evidence="2 3">
    <name type="scientific">Canavalia gladiata</name>
    <name type="common">Sword bean</name>
    <name type="synonym">Dolichos gladiatus</name>
    <dbReference type="NCBI Taxonomy" id="3824"/>
    <lineage>
        <taxon>Eukaryota</taxon>
        <taxon>Viridiplantae</taxon>
        <taxon>Streptophyta</taxon>
        <taxon>Embryophyta</taxon>
        <taxon>Tracheophyta</taxon>
        <taxon>Spermatophyta</taxon>
        <taxon>Magnoliopsida</taxon>
        <taxon>eudicotyledons</taxon>
        <taxon>Gunneridae</taxon>
        <taxon>Pentapetalae</taxon>
        <taxon>rosids</taxon>
        <taxon>fabids</taxon>
        <taxon>Fabales</taxon>
        <taxon>Fabaceae</taxon>
        <taxon>Papilionoideae</taxon>
        <taxon>50 kb inversion clade</taxon>
        <taxon>NPAAA clade</taxon>
        <taxon>indigoferoid/millettioid clade</taxon>
        <taxon>Phaseoleae</taxon>
        <taxon>Canavalia</taxon>
    </lineage>
</organism>
<dbReference type="Proteomes" id="UP001367508">
    <property type="component" value="Unassembled WGS sequence"/>
</dbReference>
<reference evidence="2 3" key="1">
    <citation type="submission" date="2024-01" db="EMBL/GenBank/DDBJ databases">
        <title>The genomes of 5 underutilized Papilionoideae crops provide insights into root nodulation and disease resistanc.</title>
        <authorList>
            <person name="Jiang F."/>
        </authorList>
    </citation>
    <scope>NUCLEOTIDE SEQUENCE [LARGE SCALE GENOMIC DNA]</scope>
    <source>
        <strain evidence="2">LVBAO_FW01</strain>
        <tissue evidence="2">Leaves</tissue>
    </source>
</reference>
<evidence type="ECO:0000313" key="2">
    <source>
        <dbReference type="EMBL" id="KAK7340058.1"/>
    </source>
</evidence>
<feature type="transmembrane region" description="Helical" evidence="1">
    <location>
        <begin position="192"/>
        <end position="211"/>
    </location>
</feature>
<sequence length="259" mass="28490">MEMAVYLDTILVPLSLFITVGYHGYLCYTIKNKPSRTSYGNNKLRRTTWGLNLNQGDNSKAMLTVQSMRNALMETILTASITILVNLGLAALSNNAYKASHLFSSGVFGSKSDKIFVLKYGLASICLVISFIFSSMAIGHLIDANFLMNSYGEFLSGGYTQTILERGFTLALVGNRVLCVALPLMLWMLGPVPVLLASLALVFVLHEFDFVTKFQDNHKQFGIGVTKVGSWFGPMWICRGFDNEVYGANLKGPKALILA</sequence>
<comment type="caution">
    <text evidence="2">The sequence shown here is derived from an EMBL/GenBank/DDBJ whole genome shotgun (WGS) entry which is preliminary data.</text>
</comment>
<protein>
    <submittedName>
        <fullName evidence="2">Uncharacterized protein</fullName>
    </submittedName>
</protein>
<accession>A0AAN9LUW7</accession>
<dbReference type="PANTHER" id="PTHR31881">
    <property type="match status" value="1"/>
</dbReference>
<dbReference type="Pfam" id="PF04654">
    <property type="entry name" value="DUF599"/>
    <property type="match status" value="1"/>
</dbReference>
<keyword evidence="3" id="KW-1185">Reference proteome</keyword>
<dbReference type="EMBL" id="JAYMYQ010000004">
    <property type="protein sequence ID" value="KAK7340058.1"/>
    <property type="molecule type" value="Genomic_DNA"/>
</dbReference>
<feature type="transmembrane region" description="Helical" evidence="1">
    <location>
        <begin position="117"/>
        <end position="142"/>
    </location>
</feature>
<keyword evidence="1" id="KW-0472">Membrane</keyword>
<feature type="transmembrane region" description="Helical" evidence="1">
    <location>
        <begin position="6"/>
        <end position="28"/>
    </location>
</feature>
<evidence type="ECO:0000313" key="3">
    <source>
        <dbReference type="Proteomes" id="UP001367508"/>
    </source>
</evidence>
<keyword evidence="1" id="KW-1133">Transmembrane helix</keyword>
<dbReference type="AlphaFoldDB" id="A0AAN9LUW7"/>
<dbReference type="InterPro" id="IPR006747">
    <property type="entry name" value="DUF599"/>
</dbReference>
<proteinExistence type="predicted"/>
<gene>
    <name evidence="2" type="ORF">VNO77_20750</name>
</gene>
<name>A0AAN9LUW7_CANGL</name>
<keyword evidence="1" id="KW-0812">Transmembrane</keyword>
<dbReference type="PANTHER" id="PTHR31881:SF11">
    <property type="entry name" value="PROTEIN, PUTATIVE-RELATED"/>
    <property type="match status" value="1"/>
</dbReference>
<evidence type="ECO:0000256" key="1">
    <source>
        <dbReference type="SAM" id="Phobius"/>
    </source>
</evidence>